<keyword evidence="8" id="KW-1185">Reference proteome</keyword>
<dbReference type="RefSeq" id="WP_136819979.1">
    <property type="nucleotide sequence ID" value="NZ_BMJX01000002.1"/>
</dbReference>
<evidence type="ECO:0000256" key="5">
    <source>
        <dbReference type="ARBA" id="ARBA00023308"/>
    </source>
</evidence>
<dbReference type="HAMAP" id="MF_00541">
    <property type="entry name" value="RhaA"/>
    <property type="match status" value="1"/>
</dbReference>
<dbReference type="PANTHER" id="PTHR30268:SF0">
    <property type="entry name" value="L-RHAMNOSE ISOMERASE"/>
    <property type="match status" value="1"/>
</dbReference>
<dbReference type="GO" id="GO:0030145">
    <property type="term" value="F:manganese ion binding"/>
    <property type="evidence" value="ECO:0007669"/>
    <property type="project" value="UniProtKB-UniRule"/>
</dbReference>
<dbReference type="GO" id="GO:0019324">
    <property type="term" value="P:L-lyxose metabolic process"/>
    <property type="evidence" value="ECO:0007669"/>
    <property type="project" value="TreeGrafter"/>
</dbReference>
<dbReference type="SUPFAM" id="SSF51658">
    <property type="entry name" value="Xylose isomerase-like"/>
    <property type="match status" value="1"/>
</dbReference>
<keyword evidence="5 6" id="KW-0684">Rhamnose metabolism</keyword>
<evidence type="ECO:0000256" key="3">
    <source>
        <dbReference type="ARBA" id="ARBA00023211"/>
    </source>
</evidence>
<dbReference type="Gene3D" id="3.20.20.150">
    <property type="entry name" value="Divalent-metal-dependent TIM barrel enzymes"/>
    <property type="match status" value="1"/>
</dbReference>
<gene>
    <name evidence="6" type="primary">rhaA</name>
    <name evidence="7" type="ORF">FAZ19_06830</name>
</gene>
<comment type="catalytic activity">
    <reaction evidence="6">
        <text>L-rhamnopyranose = L-rhamnulose</text>
        <dbReference type="Rhea" id="RHEA:23160"/>
        <dbReference type="ChEBI" id="CHEBI:17897"/>
        <dbReference type="ChEBI" id="CHEBI:62346"/>
        <dbReference type="EC" id="5.3.1.14"/>
    </reaction>
</comment>
<organism evidence="7 8">
    <name type="scientific">Sphingobacterium alkalisoli</name>
    <dbReference type="NCBI Taxonomy" id="1874115"/>
    <lineage>
        <taxon>Bacteria</taxon>
        <taxon>Pseudomonadati</taxon>
        <taxon>Bacteroidota</taxon>
        <taxon>Sphingobacteriia</taxon>
        <taxon>Sphingobacteriales</taxon>
        <taxon>Sphingobacteriaceae</taxon>
        <taxon>Sphingobacterium</taxon>
    </lineage>
</organism>
<dbReference type="InterPro" id="IPR050337">
    <property type="entry name" value="L-rhamnose_isomerase"/>
</dbReference>
<feature type="binding site" evidence="6">
    <location>
        <position position="297"/>
    </location>
    <ligand>
        <name>Mn(2+)</name>
        <dbReference type="ChEBI" id="CHEBI:29035"/>
    </ligand>
</feature>
<dbReference type="GO" id="GO:0019301">
    <property type="term" value="P:rhamnose catabolic process"/>
    <property type="evidence" value="ECO:0007669"/>
    <property type="project" value="UniProtKB-UniRule"/>
</dbReference>
<dbReference type="GO" id="GO:0008740">
    <property type="term" value="F:L-rhamnose isomerase activity"/>
    <property type="evidence" value="ECO:0007669"/>
    <property type="project" value="UniProtKB-UniRule"/>
</dbReference>
<comment type="caution">
    <text evidence="7">The sequence shown here is derived from an EMBL/GenBank/DDBJ whole genome shotgun (WGS) entry which is preliminary data.</text>
</comment>
<keyword evidence="2 6" id="KW-0479">Metal-binding</keyword>
<dbReference type="InterPro" id="IPR036237">
    <property type="entry name" value="Xyl_isomerase-like_sf"/>
</dbReference>
<dbReference type="EC" id="5.3.1.14" evidence="6"/>
<keyword evidence="4 6" id="KW-0413">Isomerase</keyword>
<keyword evidence="3 6" id="KW-0464">Manganese</keyword>
<sequence>MNVEDINISYHQAKKAYSEIGVDTDEVLQKISELPISIHCWQSDDISGFENSALTSKTGGIQVTENYKGKARDIGEVRADLEKVLSLVPGKHRVNLHAIYGDFGKDLVDRNEIKIEHFQSWIDWAKKLQIGLDFNPTCFFHPLADSGFTLSNTDKEIRDFWIAHIKRCRKIAAEMGKQLGTPTILNIWIPDGAKDIPIDRNGHRDILRKSLDEIFKDEYPQEYLKDSLESKLFGIGAEAMTVGSSEFYLGYAIGNKKLLCIDNGHFHPTEQVGDKISSILQFLKEINVHLTRSIRWDSDHVTTFNEDIILIAQEIIRNGFLQRTHISLDYFDASINRIGAYVTGIRASQLAFLYAMLEPTEKLKTIEKEKKNFQRLAYLEILKSMPFGAVYDYFCLVKKVPVAKDYIADIEQYERQVISKR</sequence>
<dbReference type="Proteomes" id="UP000309872">
    <property type="component" value="Unassembled WGS sequence"/>
</dbReference>
<comment type="subcellular location">
    <subcellularLocation>
        <location evidence="6">Cytoplasm</location>
    </subcellularLocation>
</comment>
<evidence type="ECO:0000256" key="2">
    <source>
        <dbReference type="ARBA" id="ARBA00022723"/>
    </source>
</evidence>
<protein>
    <recommendedName>
        <fullName evidence="6">L-rhamnose isomerase</fullName>
        <ecNumber evidence="6">5.3.1.14</ecNumber>
    </recommendedName>
</protein>
<evidence type="ECO:0000256" key="4">
    <source>
        <dbReference type="ARBA" id="ARBA00023235"/>
    </source>
</evidence>
<dbReference type="OrthoDB" id="9766697at2"/>
<dbReference type="PANTHER" id="PTHR30268">
    <property type="entry name" value="L-RHAMNOSE ISOMERASE"/>
    <property type="match status" value="1"/>
</dbReference>
<accession>A0A4U0H4N0</accession>
<dbReference type="UniPathway" id="UPA00541">
    <property type="reaction ID" value="UER00601"/>
</dbReference>
<comment type="similarity">
    <text evidence="6">Belongs to the rhamnose isomerase family.</text>
</comment>
<dbReference type="GO" id="GO:0005737">
    <property type="term" value="C:cytoplasm"/>
    <property type="evidence" value="ECO:0007669"/>
    <property type="project" value="UniProtKB-SubCell"/>
</dbReference>
<comment type="cofactor">
    <cofactor evidence="6">
        <name>Mn(2+)</name>
        <dbReference type="ChEBI" id="CHEBI:29035"/>
    </cofactor>
    <text evidence="6">Binds 1 Mn(2+) ion per subunit.</text>
</comment>
<evidence type="ECO:0000256" key="6">
    <source>
        <dbReference type="HAMAP-Rule" id="MF_00541"/>
    </source>
</evidence>
<evidence type="ECO:0000313" key="7">
    <source>
        <dbReference type="EMBL" id="TJY66630.1"/>
    </source>
</evidence>
<dbReference type="InterPro" id="IPR009308">
    <property type="entry name" value="Rhamnose_isomerase"/>
</dbReference>
<evidence type="ECO:0000256" key="1">
    <source>
        <dbReference type="ARBA" id="ARBA00022490"/>
    </source>
</evidence>
<evidence type="ECO:0000313" key="8">
    <source>
        <dbReference type="Proteomes" id="UP000309872"/>
    </source>
</evidence>
<proteinExistence type="inferred from homology"/>
<comment type="pathway">
    <text evidence="6">Carbohydrate degradation; L-rhamnose degradation; glycerone phosphate from L-rhamnose: step 1/3.</text>
</comment>
<feature type="binding site" evidence="6">
    <location>
        <position position="299"/>
    </location>
    <ligand>
        <name>Mn(2+)</name>
        <dbReference type="ChEBI" id="CHEBI:29035"/>
    </ligand>
</feature>
<reference evidence="7 8" key="1">
    <citation type="submission" date="2019-04" db="EMBL/GenBank/DDBJ databases">
        <title>Sphingobacterium olei sp. nov., isolated from oil-contaminated soil.</title>
        <authorList>
            <person name="Liu B."/>
        </authorList>
    </citation>
    <scope>NUCLEOTIDE SEQUENCE [LARGE SCALE GENOMIC DNA]</scope>
    <source>
        <strain evidence="7 8">Y3L14</strain>
    </source>
</reference>
<dbReference type="EMBL" id="SUKA01000002">
    <property type="protein sequence ID" value="TJY66630.1"/>
    <property type="molecule type" value="Genomic_DNA"/>
</dbReference>
<name>A0A4U0H4N0_9SPHI</name>
<feature type="binding site" evidence="6">
    <location>
        <position position="265"/>
    </location>
    <ligand>
        <name>Mn(2+)</name>
        <dbReference type="ChEBI" id="CHEBI:29035"/>
    </ligand>
</feature>
<dbReference type="AlphaFoldDB" id="A0A4U0H4N0"/>
<dbReference type="NCBIfam" id="NF002203">
    <property type="entry name" value="PRK01076.1"/>
    <property type="match status" value="1"/>
</dbReference>
<dbReference type="Pfam" id="PF06134">
    <property type="entry name" value="RhaA"/>
    <property type="match status" value="1"/>
</dbReference>
<comment type="function">
    <text evidence="6">Catalyzes the interconversion of L-rhamnose and L-rhamnulose.</text>
</comment>
<keyword evidence="1 6" id="KW-0963">Cytoplasm</keyword>